<evidence type="ECO:0000313" key="3">
    <source>
        <dbReference type="Proteomes" id="UP000272888"/>
    </source>
</evidence>
<feature type="domain" description="Thiaminase-2/PQQC" evidence="1">
    <location>
        <begin position="17"/>
        <end position="97"/>
    </location>
</feature>
<proteinExistence type="predicted"/>
<dbReference type="Pfam" id="PF03070">
    <property type="entry name" value="TENA_THI-4"/>
    <property type="match status" value="1"/>
</dbReference>
<evidence type="ECO:0000313" key="2">
    <source>
        <dbReference type="EMBL" id="RKH63613.1"/>
    </source>
</evidence>
<dbReference type="InterPro" id="IPR016084">
    <property type="entry name" value="Haem_Oase-like_multi-hlx"/>
</dbReference>
<protein>
    <submittedName>
        <fullName evidence="2">Iron-containing redox enzyme family protein</fullName>
    </submittedName>
</protein>
<name>A0A3A8Q4J7_9BACT</name>
<dbReference type="EMBL" id="RAWB01000061">
    <property type="protein sequence ID" value="RKH63613.1"/>
    <property type="molecule type" value="Genomic_DNA"/>
</dbReference>
<dbReference type="InterPro" id="IPR004305">
    <property type="entry name" value="Thiaminase-2/PQQC"/>
</dbReference>
<evidence type="ECO:0000259" key="1">
    <source>
        <dbReference type="Pfam" id="PF03070"/>
    </source>
</evidence>
<dbReference type="Gene3D" id="1.20.910.10">
    <property type="entry name" value="Heme oxygenase-like"/>
    <property type="match status" value="1"/>
</dbReference>
<organism evidence="2 3">
    <name type="scientific">Corallococcus llansteffanensis</name>
    <dbReference type="NCBI Taxonomy" id="2316731"/>
    <lineage>
        <taxon>Bacteria</taxon>
        <taxon>Pseudomonadati</taxon>
        <taxon>Myxococcota</taxon>
        <taxon>Myxococcia</taxon>
        <taxon>Myxococcales</taxon>
        <taxon>Cystobacterineae</taxon>
        <taxon>Myxococcaceae</taxon>
        <taxon>Corallococcus</taxon>
    </lineage>
</organism>
<accession>A0A3A8Q4J7</accession>
<reference evidence="3" key="1">
    <citation type="submission" date="2018-09" db="EMBL/GenBank/DDBJ databases">
        <authorList>
            <person name="Livingstone P.G."/>
            <person name="Whitworth D.E."/>
        </authorList>
    </citation>
    <scope>NUCLEOTIDE SEQUENCE [LARGE SCALE GENOMIC DNA]</scope>
    <source>
        <strain evidence="3">CA051B</strain>
    </source>
</reference>
<sequence length="111" mass="12659">MTTPSPENPGLAKLKARLTEVWQEVLGQSRFVRIIQQGEISKALYALYMIETYHYTRHNARNQALVAVRAGEDDRHYQKFCLKHAEEEIGHEQMALHDVVSMGAPQGFPIP</sequence>
<dbReference type="Proteomes" id="UP000272888">
    <property type="component" value="Unassembled WGS sequence"/>
</dbReference>
<dbReference type="SUPFAM" id="SSF48613">
    <property type="entry name" value="Heme oxygenase-like"/>
    <property type="match status" value="1"/>
</dbReference>
<gene>
    <name evidence="2" type="ORF">D7V93_08450</name>
</gene>
<comment type="caution">
    <text evidence="2">The sequence shown here is derived from an EMBL/GenBank/DDBJ whole genome shotgun (WGS) entry which is preliminary data.</text>
</comment>
<dbReference type="AlphaFoldDB" id="A0A3A8Q4J7"/>
<keyword evidence="3" id="KW-1185">Reference proteome</keyword>
<feature type="non-terminal residue" evidence="2">
    <location>
        <position position="111"/>
    </location>
</feature>